<name>A0A5N6RAF5_9ROSI</name>
<protein>
    <recommendedName>
        <fullName evidence="5">Secreted protein</fullName>
    </recommendedName>
</protein>
<evidence type="ECO:0000256" key="2">
    <source>
        <dbReference type="SAM" id="SignalP"/>
    </source>
</evidence>
<feature type="chain" id="PRO_5024407794" description="Secreted protein" evidence="2">
    <location>
        <begin position="22"/>
        <end position="77"/>
    </location>
</feature>
<dbReference type="AlphaFoldDB" id="A0A5N6RAF5"/>
<feature type="signal peptide" evidence="2">
    <location>
        <begin position="1"/>
        <end position="21"/>
    </location>
</feature>
<feature type="region of interest" description="Disordered" evidence="1">
    <location>
        <begin position="54"/>
        <end position="77"/>
    </location>
</feature>
<evidence type="ECO:0000313" key="3">
    <source>
        <dbReference type="EMBL" id="KAE8076045.1"/>
    </source>
</evidence>
<proteinExistence type="predicted"/>
<keyword evidence="4" id="KW-1185">Reference proteome</keyword>
<accession>A0A5N6RAF5</accession>
<keyword evidence="2" id="KW-0732">Signal</keyword>
<gene>
    <name evidence="3" type="ORF">FH972_014718</name>
</gene>
<evidence type="ECO:0000313" key="4">
    <source>
        <dbReference type="Proteomes" id="UP000327013"/>
    </source>
</evidence>
<reference evidence="3 4" key="1">
    <citation type="submission" date="2019-06" db="EMBL/GenBank/DDBJ databases">
        <title>A chromosomal-level reference genome of Carpinus fangiana (Coryloideae, Betulaceae).</title>
        <authorList>
            <person name="Yang X."/>
            <person name="Wang Z."/>
            <person name="Zhang L."/>
            <person name="Hao G."/>
            <person name="Liu J."/>
            <person name="Yang Y."/>
        </authorList>
    </citation>
    <scope>NUCLEOTIDE SEQUENCE [LARGE SCALE GENOMIC DNA]</scope>
    <source>
        <strain evidence="3">Cfa_2016G</strain>
        <tissue evidence="3">Leaf</tissue>
    </source>
</reference>
<dbReference type="EMBL" id="CM017326">
    <property type="protein sequence ID" value="KAE8076045.1"/>
    <property type="molecule type" value="Genomic_DNA"/>
</dbReference>
<evidence type="ECO:0008006" key="5">
    <source>
        <dbReference type="Google" id="ProtNLM"/>
    </source>
</evidence>
<feature type="compositionally biased region" description="Low complexity" evidence="1">
    <location>
        <begin position="62"/>
        <end position="71"/>
    </location>
</feature>
<dbReference type="OrthoDB" id="10589038at2759"/>
<evidence type="ECO:0000256" key="1">
    <source>
        <dbReference type="SAM" id="MobiDB-lite"/>
    </source>
</evidence>
<organism evidence="3 4">
    <name type="scientific">Carpinus fangiana</name>
    <dbReference type="NCBI Taxonomy" id="176857"/>
    <lineage>
        <taxon>Eukaryota</taxon>
        <taxon>Viridiplantae</taxon>
        <taxon>Streptophyta</taxon>
        <taxon>Embryophyta</taxon>
        <taxon>Tracheophyta</taxon>
        <taxon>Spermatophyta</taxon>
        <taxon>Magnoliopsida</taxon>
        <taxon>eudicotyledons</taxon>
        <taxon>Gunneridae</taxon>
        <taxon>Pentapetalae</taxon>
        <taxon>rosids</taxon>
        <taxon>fabids</taxon>
        <taxon>Fagales</taxon>
        <taxon>Betulaceae</taxon>
        <taxon>Carpinus</taxon>
    </lineage>
</organism>
<sequence>MVAHLLPYLAWALTMIWSSSGENGRCSTSDEIWLHHRSRHDFLERPGIALLIADSSEDRDPAPASSASRPPLGSTDP</sequence>
<dbReference type="Proteomes" id="UP000327013">
    <property type="component" value="Chromosome 6"/>
</dbReference>